<sequence>MGDDFDGQAQITDDSSTKAKAMNESNGLTQVNRDFAGKVKMQEDSDRQEQVTKDSARQAEYPEDTVGQTVSSADRSSFSGVGEPFPFWRHIPPPTMCFPQRLMPYGYYGCLSSPTRPPPPPPLHGVFPTLWNGTHHGYWPVHTSQVVVGVPPDPPLVVDPPHVVDCSLEPSVSSCTIESHDAAPMDISPSASPLTDSTIAPAERESVTSIETATSTTGETAEVGSTHSVKTVCLDNGMQMPRALKPVKYLHAGDPRTAVSSVLSLLKRCRPCAKKKARAKRKGVAYIEEECPCAQRIIAPRRDKCEENASATKTKTSLEELVLQSTSLMSTVLRQPHEVSYADEPMGSSEPREPSLASTKLTSADDCASVSAANLTKESLGTFNAEKTFGSGESETYSIPVIEGRRPTQDSWHRQRRESRYSNIVIDSGPNSGEVFPNYSQNDTPVEYLVNRFIEEIRAASEQKLCVGDSRPKVKVSGQKRHLSEAVCDLYTNNTHPGKRHTTRQRKPRGVCETATRRAMKGLSDKLRDIPNINHAIYADDITIWCPGGSLAELEQALQTALDTTEAYLKNTGLRLSPTKSELLLYRQSRQGVRNLTPLGDLPIALHAKDWAANTPSGLHTHSRPPRRGHWLSCKNN</sequence>
<feature type="region of interest" description="Disordered" evidence="1">
    <location>
        <begin position="615"/>
        <end position="637"/>
    </location>
</feature>
<evidence type="ECO:0000313" key="3">
    <source>
        <dbReference type="EMBL" id="KAH8022094.1"/>
    </source>
</evidence>
<feature type="compositionally biased region" description="Polar residues" evidence="1">
    <location>
        <begin position="66"/>
        <end position="77"/>
    </location>
</feature>
<keyword evidence="4" id="KW-1185">Reference proteome</keyword>
<accession>A0A9J6DJK4</accession>
<dbReference type="EMBL" id="JABSTU010000009">
    <property type="protein sequence ID" value="KAH8022094.1"/>
    <property type="molecule type" value="Genomic_DNA"/>
</dbReference>
<feature type="compositionally biased region" description="Basic residues" evidence="1">
    <location>
        <begin position="621"/>
        <end position="630"/>
    </location>
</feature>
<reference evidence="3" key="2">
    <citation type="submission" date="2021-09" db="EMBL/GenBank/DDBJ databases">
        <authorList>
            <person name="Jia N."/>
            <person name="Wang J."/>
            <person name="Shi W."/>
            <person name="Du L."/>
            <person name="Sun Y."/>
            <person name="Zhan W."/>
            <person name="Jiang J."/>
            <person name="Wang Q."/>
            <person name="Zhang B."/>
            <person name="Ji P."/>
            <person name="Sakyi L.B."/>
            <person name="Cui X."/>
            <person name="Yuan T."/>
            <person name="Jiang B."/>
            <person name="Yang W."/>
            <person name="Lam T.T.-Y."/>
            <person name="Chang Q."/>
            <person name="Ding S."/>
            <person name="Wang X."/>
            <person name="Zhu J."/>
            <person name="Ruan X."/>
            <person name="Zhao L."/>
            <person name="Wei J."/>
            <person name="Que T."/>
            <person name="Du C."/>
            <person name="Cheng J."/>
            <person name="Dai P."/>
            <person name="Han X."/>
            <person name="Huang E."/>
            <person name="Gao Y."/>
            <person name="Liu J."/>
            <person name="Shao H."/>
            <person name="Ye R."/>
            <person name="Li L."/>
            <person name="Wei W."/>
            <person name="Wang X."/>
            <person name="Wang C."/>
            <person name="Huo Q."/>
            <person name="Li W."/>
            <person name="Guo W."/>
            <person name="Chen H."/>
            <person name="Chen S."/>
            <person name="Zhou L."/>
            <person name="Zhou L."/>
            <person name="Ni X."/>
            <person name="Tian J."/>
            <person name="Zhou Y."/>
            <person name="Sheng Y."/>
            <person name="Liu T."/>
            <person name="Pan Y."/>
            <person name="Xia L."/>
            <person name="Li J."/>
            <person name="Zhao F."/>
            <person name="Cao W."/>
        </authorList>
    </citation>
    <scope>NUCLEOTIDE SEQUENCE</scope>
    <source>
        <strain evidence="3">Rmic-2018</strain>
        <tissue evidence="3">Larvae</tissue>
    </source>
</reference>
<reference evidence="3" key="1">
    <citation type="journal article" date="2020" name="Cell">
        <title>Large-Scale Comparative Analyses of Tick Genomes Elucidate Their Genetic Diversity and Vector Capacities.</title>
        <authorList>
            <consortium name="Tick Genome and Microbiome Consortium (TIGMIC)"/>
            <person name="Jia N."/>
            <person name="Wang J."/>
            <person name="Shi W."/>
            <person name="Du L."/>
            <person name="Sun Y."/>
            <person name="Zhan W."/>
            <person name="Jiang J.F."/>
            <person name="Wang Q."/>
            <person name="Zhang B."/>
            <person name="Ji P."/>
            <person name="Bell-Sakyi L."/>
            <person name="Cui X.M."/>
            <person name="Yuan T.T."/>
            <person name="Jiang B.G."/>
            <person name="Yang W.F."/>
            <person name="Lam T.T."/>
            <person name="Chang Q.C."/>
            <person name="Ding S.J."/>
            <person name="Wang X.J."/>
            <person name="Zhu J.G."/>
            <person name="Ruan X.D."/>
            <person name="Zhao L."/>
            <person name="Wei J.T."/>
            <person name="Ye R.Z."/>
            <person name="Que T.C."/>
            <person name="Du C.H."/>
            <person name="Zhou Y.H."/>
            <person name="Cheng J.X."/>
            <person name="Dai P.F."/>
            <person name="Guo W.B."/>
            <person name="Han X.H."/>
            <person name="Huang E.J."/>
            <person name="Li L.F."/>
            <person name="Wei W."/>
            <person name="Gao Y.C."/>
            <person name="Liu J.Z."/>
            <person name="Shao H.Z."/>
            <person name="Wang X."/>
            <person name="Wang C.C."/>
            <person name="Yang T.C."/>
            <person name="Huo Q.B."/>
            <person name="Li W."/>
            <person name="Chen H.Y."/>
            <person name="Chen S.E."/>
            <person name="Zhou L.G."/>
            <person name="Ni X.B."/>
            <person name="Tian J.H."/>
            <person name="Sheng Y."/>
            <person name="Liu T."/>
            <person name="Pan Y.S."/>
            <person name="Xia L.Y."/>
            <person name="Li J."/>
            <person name="Zhao F."/>
            <person name="Cao W.C."/>
        </authorList>
    </citation>
    <scope>NUCLEOTIDE SEQUENCE</scope>
    <source>
        <strain evidence="3">Rmic-2018</strain>
    </source>
</reference>
<dbReference type="InterPro" id="IPR000477">
    <property type="entry name" value="RT_dom"/>
</dbReference>
<feature type="compositionally biased region" description="Polar residues" evidence="1">
    <location>
        <begin position="23"/>
        <end position="32"/>
    </location>
</feature>
<evidence type="ECO:0000259" key="2">
    <source>
        <dbReference type="Pfam" id="PF00078"/>
    </source>
</evidence>
<gene>
    <name evidence="3" type="ORF">HPB51_021817</name>
</gene>
<feature type="compositionally biased region" description="Basic and acidic residues" evidence="1">
    <location>
        <begin position="35"/>
        <end position="57"/>
    </location>
</feature>
<proteinExistence type="predicted"/>
<evidence type="ECO:0000256" key="1">
    <source>
        <dbReference type="SAM" id="MobiDB-lite"/>
    </source>
</evidence>
<dbReference type="AlphaFoldDB" id="A0A9J6DJK4"/>
<comment type="caution">
    <text evidence="3">The sequence shown here is derived from an EMBL/GenBank/DDBJ whole genome shotgun (WGS) entry which is preliminary data.</text>
</comment>
<dbReference type="Proteomes" id="UP000821866">
    <property type="component" value="Chromosome 7"/>
</dbReference>
<feature type="region of interest" description="Disordered" evidence="1">
    <location>
        <begin position="340"/>
        <end position="361"/>
    </location>
</feature>
<feature type="domain" description="Reverse transcriptase" evidence="2">
    <location>
        <begin position="517"/>
        <end position="585"/>
    </location>
</feature>
<organism evidence="3 4">
    <name type="scientific">Rhipicephalus microplus</name>
    <name type="common">Cattle tick</name>
    <name type="synonym">Boophilus microplus</name>
    <dbReference type="NCBI Taxonomy" id="6941"/>
    <lineage>
        <taxon>Eukaryota</taxon>
        <taxon>Metazoa</taxon>
        <taxon>Ecdysozoa</taxon>
        <taxon>Arthropoda</taxon>
        <taxon>Chelicerata</taxon>
        <taxon>Arachnida</taxon>
        <taxon>Acari</taxon>
        <taxon>Parasitiformes</taxon>
        <taxon>Ixodida</taxon>
        <taxon>Ixodoidea</taxon>
        <taxon>Ixodidae</taxon>
        <taxon>Rhipicephalinae</taxon>
        <taxon>Rhipicephalus</taxon>
        <taxon>Boophilus</taxon>
    </lineage>
</organism>
<evidence type="ECO:0000313" key="4">
    <source>
        <dbReference type="Proteomes" id="UP000821866"/>
    </source>
</evidence>
<protein>
    <recommendedName>
        <fullName evidence="2">Reverse transcriptase domain-containing protein</fullName>
    </recommendedName>
</protein>
<feature type="region of interest" description="Disordered" evidence="1">
    <location>
        <begin position="1"/>
        <end position="77"/>
    </location>
</feature>
<name>A0A9J6DJK4_RHIMP</name>
<dbReference type="Pfam" id="PF00078">
    <property type="entry name" value="RVT_1"/>
    <property type="match status" value="1"/>
</dbReference>